<evidence type="ECO:0000259" key="8">
    <source>
        <dbReference type="PROSITE" id="PS50122"/>
    </source>
</evidence>
<name>A0A2R8BA53_9RHOB</name>
<keyword evidence="11" id="KW-1185">Reference proteome</keyword>
<dbReference type="GO" id="GO:0006935">
    <property type="term" value="P:chemotaxis"/>
    <property type="evidence" value="ECO:0007669"/>
    <property type="project" value="UniProtKB-UniRule"/>
</dbReference>
<dbReference type="Gene3D" id="3.40.50.180">
    <property type="entry name" value="Methylesterase CheB, C-terminal domain"/>
    <property type="match status" value="1"/>
</dbReference>
<comment type="catalytic activity">
    <reaction evidence="1">
        <text>L-glutamyl-[protein] + S-adenosyl-L-methionine = [protein]-L-glutamate 5-O-methyl ester + S-adenosyl-L-homocysteine</text>
        <dbReference type="Rhea" id="RHEA:24452"/>
        <dbReference type="Rhea" id="RHEA-COMP:10208"/>
        <dbReference type="Rhea" id="RHEA-COMP:10311"/>
        <dbReference type="ChEBI" id="CHEBI:29973"/>
        <dbReference type="ChEBI" id="CHEBI:57856"/>
        <dbReference type="ChEBI" id="CHEBI:59789"/>
        <dbReference type="ChEBI" id="CHEBI:82795"/>
        <dbReference type="EC" id="2.1.1.80"/>
    </reaction>
</comment>
<dbReference type="SUPFAM" id="SSF53335">
    <property type="entry name" value="S-adenosyl-L-methionine-dependent methyltransferases"/>
    <property type="match status" value="1"/>
</dbReference>
<feature type="domain" description="CheR-type methyltransferase" evidence="9">
    <location>
        <begin position="231"/>
        <end position="503"/>
    </location>
</feature>
<organism evidence="10 11">
    <name type="scientific">Ascidiaceihabitans donghaensis</name>
    <dbReference type="NCBI Taxonomy" id="1510460"/>
    <lineage>
        <taxon>Bacteria</taxon>
        <taxon>Pseudomonadati</taxon>
        <taxon>Pseudomonadota</taxon>
        <taxon>Alphaproteobacteria</taxon>
        <taxon>Rhodobacterales</taxon>
        <taxon>Paracoccaceae</taxon>
        <taxon>Ascidiaceihabitans</taxon>
    </lineage>
</organism>
<reference evidence="10 11" key="1">
    <citation type="submission" date="2018-03" db="EMBL/GenBank/DDBJ databases">
        <authorList>
            <person name="Keele B.F."/>
        </authorList>
    </citation>
    <scope>NUCLEOTIDE SEQUENCE [LARGE SCALE GENOMIC DNA]</scope>
    <source>
        <strain evidence="10 11">CECT 8599</strain>
    </source>
</reference>
<dbReference type="InterPro" id="IPR000673">
    <property type="entry name" value="Sig_transdc_resp-reg_Me-estase"/>
</dbReference>
<evidence type="ECO:0000256" key="6">
    <source>
        <dbReference type="PROSITE-ProRule" id="PRU00050"/>
    </source>
</evidence>
<feature type="active site" evidence="6">
    <location>
        <position position="76"/>
    </location>
</feature>
<evidence type="ECO:0000313" key="10">
    <source>
        <dbReference type="EMBL" id="SPH19944.1"/>
    </source>
</evidence>
<keyword evidence="3 10" id="KW-0489">Methyltransferase</keyword>
<evidence type="ECO:0000256" key="5">
    <source>
        <dbReference type="ARBA" id="ARBA00022691"/>
    </source>
</evidence>
<evidence type="ECO:0000256" key="3">
    <source>
        <dbReference type="ARBA" id="ARBA00022603"/>
    </source>
</evidence>
<proteinExistence type="predicted"/>
<dbReference type="PROSITE" id="PS50123">
    <property type="entry name" value="CHER"/>
    <property type="match status" value="1"/>
</dbReference>
<dbReference type="PRINTS" id="PR00996">
    <property type="entry name" value="CHERMTFRASE"/>
</dbReference>
<dbReference type="GO" id="GO:0005737">
    <property type="term" value="C:cytoplasm"/>
    <property type="evidence" value="ECO:0007669"/>
    <property type="project" value="InterPro"/>
</dbReference>
<dbReference type="PROSITE" id="PS50122">
    <property type="entry name" value="CHEB"/>
    <property type="match status" value="1"/>
</dbReference>
<dbReference type="InterPro" id="IPR050903">
    <property type="entry name" value="Bact_Chemotaxis_MeTrfase"/>
</dbReference>
<dbReference type="Proteomes" id="UP000244880">
    <property type="component" value="Unassembled WGS sequence"/>
</dbReference>
<feature type="active site" evidence="6">
    <location>
        <position position="49"/>
    </location>
</feature>
<accession>A0A2R8BA53</accession>
<dbReference type="Pfam" id="PF01339">
    <property type="entry name" value="CheB_methylest"/>
    <property type="match status" value="1"/>
</dbReference>
<evidence type="ECO:0000256" key="2">
    <source>
        <dbReference type="ARBA" id="ARBA00012534"/>
    </source>
</evidence>
<dbReference type="Gene3D" id="3.40.50.150">
    <property type="entry name" value="Vaccinia Virus protein VP39"/>
    <property type="match status" value="1"/>
</dbReference>
<feature type="coiled-coil region" evidence="7">
    <location>
        <begin position="673"/>
        <end position="746"/>
    </location>
</feature>
<dbReference type="Pfam" id="PF13596">
    <property type="entry name" value="PAS_10"/>
    <property type="match status" value="1"/>
</dbReference>
<keyword evidence="4 10" id="KW-0808">Transferase</keyword>
<dbReference type="InterPro" id="IPR036804">
    <property type="entry name" value="CheR_N_sf"/>
</dbReference>
<dbReference type="GO" id="GO:0000156">
    <property type="term" value="F:phosphorelay response regulator activity"/>
    <property type="evidence" value="ECO:0007669"/>
    <property type="project" value="InterPro"/>
</dbReference>
<dbReference type="Pfam" id="PF03705">
    <property type="entry name" value="CheR_N"/>
    <property type="match status" value="1"/>
</dbReference>
<dbReference type="PANTHER" id="PTHR24422">
    <property type="entry name" value="CHEMOTAXIS PROTEIN METHYLTRANSFERASE"/>
    <property type="match status" value="1"/>
</dbReference>
<dbReference type="GO" id="GO:0032259">
    <property type="term" value="P:methylation"/>
    <property type="evidence" value="ECO:0007669"/>
    <property type="project" value="UniProtKB-KW"/>
</dbReference>
<keyword evidence="7" id="KW-0175">Coiled coil</keyword>
<dbReference type="EC" id="2.1.1.80" evidence="2"/>
<evidence type="ECO:0000256" key="1">
    <source>
        <dbReference type="ARBA" id="ARBA00001541"/>
    </source>
</evidence>
<protein>
    <recommendedName>
        <fullName evidence="2">protein-glutamate O-methyltransferase</fullName>
        <ecNumber evidence="2">2.1.1.80</ecNumber>
    </recommendedName>
</protein>
<dbReference type="CDD" id="cd16434">
    <property type="entry name" value="CheB-CheR_fusion"/>
    <property type="match status" value="1"/>
</dbReference>
<dbReference type="InterPro" id="IPR000780">
    <property type="entry name" value="CheR_MeTrfase"/>
</dbReference>
<evidence type="ECO:0000259" key="9">
    <source>
        <dbReference type="PROSITE" id="PS50123"/>
    </source>
</evidence>
<dbReference type="EMBL" id="OMOR01000001">
    <property type="protein sequence ID" value="SPH19944.1"/>
    <property type="molecule type" value="Genomic_DNA"/>
</dbReference>
<keyword evidence="5" id="KW-0949">S-adenosyl-L-methionine</keyword>
<keyword evidence="6" id="KW-0378">Hydrolase</keyword>
<keyword evidence="6" id="KW-0145">Chemotaxis</keyword>
<dbReference type="GO" id="GO:0008983">
    <property type="term" value="F:protein-glutamate O-methyltransferase activity"/>
    <property type="evidence" value="ECO:0007669"/>
    <property type="project" value="UniProtKB-EC"/>
</dbReference>
<sequence length="862" mass="95688">MGSEYGRDSLAQSQHEFHGKAMVRHRNMKVRGDRMSDTDGLIFVGIAASAGGLEAASLLVQNLPISANAVYVMAQHMSPTHKSLLTSLISRETKLPVVELKDEITPEPDTIYITPPNLDVMVENGKISLHNPSGHPATPKPSADRLFKSIAADCGDRCVGIVLSGTGTDGSYGVQAIRESGGITIAQDTASAKYDGMPASAIETGCVDLTLTPAQMGQHLEKILSVPRDFDALRHINDQPNRLSELLQILLARTRIDFRDYKDNTINRRINRRMVALGIDDYESYVQHCRTSLEEVDALHRDLLISVTRFFRDPRQFEQLAEEVRTLARNRQRQQLRIWVAGCATGEEAYSLAILISEALGGPEVLEKNSVQIFATDIDERALEVARKGVYPITAAQDIPPQYLERYFTTTGGNLVVSPEIRAITLFSKHNIFQDPPFINVDLVTLRNVLIYFNALLQERVLNRIHYALSPGGLLFLGTSETVGALDVQFEARAGADKIYSKRNLARRDGVAGFMDQRRLGSSIAQANSQTKATNAAVSEAEIQMFDALAKSVAPNGFIAMQNSNIVRVFGDITPIMQLTEDTTLTLNTRILRAGLRDEAPSLISMAAKAKIARGGRWHKIAGLDFNEVRLVCYPIINPNGENHFLMAMVTRTETDTETIVESLSDKERTKYILQIENEMQSTREALQQTVEELQTSNEELQAVNEEMQSTNEELQSTNEELETSNEELQSTNEELITVNEEMQINSSELQSVTIELSAVLNSTPYPVLVVDQALIIRRASTQALEFFEIEELPQTGMHLSLCRLPDGFPSITKSASEVFRLREPLTVPVEEDGKKLRMDYAPFSDSMGTMLGMTLSIIRLD</sequence>
<evidence type="ECO:0000256" key="7">
    <source>
        <dbReference type="SAM" id="Coils"/>
    </source>
</evidence>
<evidence type="ECO:0000313" key="11">
    <source>
        <dbReference type="Proteomes" id="UP000244880"/>
    </source>
</evidence>
<dbReference type="SUPFAM" id="SSF47757">
    <property type="entry name" value="Chemotaxis receptor methyltransferase CheR, N-terminal domain"/>
    <property type="match status" value="1"/>
</dbReference>
<dbReference type="InterPro" id="IPR029063">
    <property type="entry name" value="SAM-dependent_MTases_sf"/>
</dbReference>
<gene>
    <name evidence="10" type="primary">cheR_1</name>
    <name evidence="10" type="ORF">ASD8599_00685</name>
</gene>
<dbReference type="InterPro" id="IPR035909">
    <property type="entry name" value="CheB_C"/>
</dbReference>
<dbReference type="GO" id="GO:0008984">
    <property type="term" value="F:protein-glutamate methylesterase activity"/>
    <property type="evidence" value="ECO:0007669"/>
    <property type="project" value="InterPro"/>
</dbReference>
<feature type="active site" evidence="6">
    <location>
        <position position="169"/>
    </location>
</feature>
<dbReference type="Pfam" id="PF01739">
    <property type="entry name" value="CheR"/>
    <property type="match status" value="1"/>
</dbReference>
<dbReference type="Gene3D" id="1.10.155.10">
    <property type="entry name" value="Chemotaxis receptor methyltransferase CheR, N-terminal domain"/>
    <property type="match status" value="1"/>
</dbReference>
<feature type="domain" description="CheB-type methylesterase" evidence="8">
    <location>
        <begin position="37"/>
        <end position="227"/>
    </location>
</feature>
<dbReference type="SUPFAM" id="SSF52738">
    <property type="entry name" value="Methylesterase CheB, C-terminal domain"/>
    <property type="match status" value="1"/>
</dbReference>
<evidence type="ECO:0000256" key="4">
    <source>
        <dbReference type="ARBA" id="ARBA00022679"/>
    </source>
</evidence>
<dbReference type="InterPro" id="IPR022641">
    <property type="entry name" value="CheR_N"/>
</dbReference>
<dbReference type="SMART" id="SM00138">
    <property type="entry name" value="MeTrc"/>
    <property type="match status" value="1"/>
</dbReference>
<dbReference type="InterPro" id="IPR022642">
    <property type="entry name" value="CheR_C"/>
</dbReference>
<dbReference type="AlphaFoldDB" id="A0A2R8BA53"/>